<dbReference type="InterPro" id="IPR029058">
    <property type="entry name" value="AB_hydrolase_fold"/>
</dbReference>
<dbReference type="InterPro" id="IPR013094">
    <property type="entry name" value="AB_hydrolase_3"/>
</dbReference>
<reference evidence="4" key="1">
    <citation type="submission" date="2025-08" db="UniProtKB">
        <authorList>
            <consortium name="RefSeq"/>
        </authorList>
    </citation>
    <scope>IDENTIFICATION</scope>
    <source>
        <tissue evidence="4">Gonads</tissue>
    </source>
</reference>
<dbReference type="OrthoDB" id="433474at2759"/>
<dbReference type="SUPFAM" id="SSF53474">
    <property type="entry name" value="alpha/beta-Hydrolases"/>
    <property type="match status" value="1"/>
</dbReference>
<evidence type="ECO:0000313" key="3">
    <source>
        <dbReference type="Proteomes" id="UP000504635"/>
    </source>
</evidence>
<dbReference type="InterPro" id="IPR050300">
    <property type="entry name" value="GDXG_lipolytic_enzyme"/>
</dbReference>
<dbReference type="KEGG" id="soy:115883953"/>
<accession>A0A6J2Y354</accession>
<dbReference type="PANTHER" id="PTHR48081">
    <property type="entry name" value="AB HYDROLASE SUPERFAMILY PROTEIN C4A8.06C"/>
    <property type="match status" value="1"/>
</dbReference>
<sequence length="288" mass="32772">MSNDEDYESLYSPSHWSKRLDKDVIVKNHIEFISYYSEEILKVVPANQDINYGNGNKQVYNIIGTDLPSDSPILFVVHGGYWQAPEITNRNMGFLSKTLYNHKIKVVPIDYDQCPDVTIEEVNKEVEVALSTVLDYAITNKSRGVHLLGHSVGANMLACLFNRFINALPTEKQKMIKNVFLVCGIYDLTLLPLTTINEALRLTEATARELSPQFMILSSPSHIKMHVIVVENDAPPFVDQGKNFHGKLEKINIETAYHFIEDEDHFSVLEKLIDNDFVLTRIIMSNVN</sequence>
<keyword evidence="3" id="KW-1185">Reference proteome</keyword>
<dbReference type="AlphaFoldDB" id="A0A6J2Y354"/>
<dbReference type="FunCoup" id="A0A6J2Y354">
    <property type="interactions" value="236"/>
</dbReference>
<dbReference type="Pfam" id="PF07859">
    <property type="entry name" value="Abhydrolase_3"/>
    <property type="match status" value="1"/>
</dbReference>
<name>A0A6J2Y354_SITOR</name>
<dbReference type="InParanoid" id="A0A6J2Y354"/>
<dbReference type="GO" id="GO:0004061">
    <property type="term" value="F:arylformamidase activity"/>
    <property type="evidence" value="ECO:0007669"/>
    <property type="project" value="TreeGrafter"/>
</dbReference>
<dbReference type="Gene3D" id="3.40.50.1820">
    <property type="entry name" value="alpha/beta hydrolase"/>
    <property type="match status" value="1"/>
</dbReference>
<protein>
    <submittedName>
        <fullName evidence="4">Kynurenine formamidase-like</fullName>
    </submittedName>
</protein>
<dbReference type="RefSeq" id="XP_030758238.1">
    <property type="nucleotide sequence ID" value="XM_030902378.1"/>
</dbReference>
<evidence type="ECO:0000259" key="2">
    <source>
        <dbReference type="Pfam" id="PF07859"/>
    </source>
</evidence>
<keyword evidence="1" id="KW-0378">Hydrolase</keyword>
<gene>
    <name evidence="4" type="primary">LOC115883953</name>
</gene>
<organism evidence="3 4">
    <name type="scientific">Sitophilus oryzae</name>
    <name type="common">Rice weevil</name>
    <name type="synonym">Curculio oryzae</name>
    <dbReference type="NCBI Taxonomy" id="7048"/>
    <lineage>
        <taxon>Eukaryota</taxon>
        <taxon>Metazoa</taxon>
        <taxon>Ecdysozoa</taxon>
        <taxon>Arthropoda</taxon>
        <taxon>Hexapoda</taxon>
        <taxon>Insecta</taxon>
        <taxon>Pterygota</taxon>
        <taxon>Neoptera</taxon>
        <taxon>Endopterygota</taxon>
        <taxon>Coleoptera</taxon>
        <taxon>Polyphaga</taxon>
        <taxon>Cucujiformia</taxon>
        <taxon>Curculionidae</taxon>
        <taxon>Dryophthorinae</taxon>
        <taxon>Sitophilus</taxon>
    </lineage>
</organism>
<dbReference type="GeneID" id="115883953"/>
<proteinExistence type="predicted"/>
<dbReference type="PANTHER" id="PTHR48081:SF33">
    <property type="entry name" value="KYNURENINE FORMAMIDASE"/>
    <property type="match status" value="1"/>
</dbReference>
<evidence type="ECO:0000313" key="4">
    <source>
        <dbReference type="RefSeq" id="XP_030758238.1"/>
    </source>
</evidence>
<dbReference type="Proteomes" id="UP000504635">
    <property type="component" value="Unplaced"/>
</dbReference>
<feature type="domain" description="Alpha/beta hydrolase fold-3" evidence="2">
    <location>
        <begin position="75"/>
        <end position="265"/>
    </location>
</feature>
<evidence type="ECO:0000256" key="1">
    <source>
        <dbReference type="ARBA" id="ARBA00022801"/>
    </source>
</evidence>